<comment type="caution">
    <text evidence="1">The sequence shown here is derived from an EMBL/GenBank/DDBJ whole genome shotgun (WGS) entry which is preliminary data.</text>
</comment>
<dbReference type="GO" id="GO:0003677">
    <property type="term" value="F:DNA binding"/>
    <property type="evidence" value="ECO:0007669"/>
    <property type="project" value="InterPro"/>
</dbReference>
<accession>A0A1Y4DCF7</accession>
<organism evidence="1 2">
    <name type="scientific">Candidatus Avelusimicrobium gallicola</name>
    <dbReference type="NCBI Taxonomy" id="2562704"/>
    <lineage>
        <taxon>Bacteria</taxon>
        <taxon>Pseudomonadati</taxon>
        <taxon>Elusimicrobiota</taxon>
        <taxon>Elusimicrobia</taxon>
        <taxon>Elusimicrobiales</taxon>
        <taxon>Elusimicrobiaceae</taxon>
        <taxon>Candidatus Avelusimicrobium</taxon>
    </lineage>
</organism>
<reference evidence="2" key="1">
    <citation type="submission" date="2017-04" db="EMBL/GenBank/DDBJ databases">
        <title>Function of individual gut microbiota members based on whole genome sequencing of pure cultures obtained from chicken caecum.</title>
        <authorList>
            <person name="Medvecky M."/>
            <person name="Cejkova D."/>
            <person name="Polansky O."/>
            <person name="Karasova D."/>
            <person name="Kubasova T."/>
            <person name="Cizek A."/>
            <person name="Rychlik I."/>
        </authorList>
    </citation>
    <scope>NUCLEOTIDE SEQUENCE [LARGE SCALE GENOMIC DNA]</scope>
    <source>
        <strain evidence="2">An273</strain>
    </source>
</reference>
<proteinExistence type="predicted"/>
<evidence type="ECO:0000313" key="1">
    <source>
        <dbReference type="EMBL" id="OUO56783.1"/>
    </source>
</evidence>
<dbReference type="RefSeq" id="WP_087287617.1">
    <property type="nucleotide sequence ID" value="NZ_NFJD01000002.1"/>
</dbReference>
<keyword evidence="2" id="KW-1185">Reference proteome</keyword>
<protein>
    <recommendedName>
        <fullName evidence="3">Transcriptional coactivator p15 (PC4) C-terminal domain-containing protein</fullName>
    </recommendedName>
</protein>
<dbReference type="AlphaFoldDB" id="A0A1Y4DCF7"/>
<dbReference type="GO" id="GO:0006355">
    <property type="term" value="P:regulation of DNA-templated transcription"/>
    <property type="evidence" value="ECO:0007669"/>
    <property type="project" value="InterPro"/>
</dbReference>
<dbReference type="Proteomes" id="UP000196368">
    <property type="component" value="Unassembled WGS sequence"/>
</dbReference>
<dbReference type="Gene3D" id="2.30.31.10">
    <property type="entry name" value="Transcriptional Coactivator Pc4, Chain A"/>
    <property type="match status" value="2"/>
</dbReference>
<gene>
    <name evidence="1" type="ORF">B5F75_02765</name>
</gene>
<dbReference type="InterPro" id="IPR009044">
    <property type="entry name" value="ssDNA-bd_transcriptional_reg"/>
</dbReference>
<evidence type="ECO:0000313" key="2">
    <source>
        <dbReference type="Proteomes" id="UP000196368"/>
    </source>
</evidence>
<evidence type="ECO:0008006" key="3">
    <source>
        <dbReference type="Google" id="ProtNLM"/>
    </source>
</evidence>
<sequence>MSESSFTLLRDIGSCPLENGEEIRFTIDAYRGYRYVSVRRYVASDSFSGATRDGITMTPEIVRALEPLLAALPDDPKAVSNGQLGKFAKRPGICVVASVGSFKGRRGLDLRQWQEDCGFTKKGIWIPLEKLPQIKQLFLKTKEALDERPDDIF</sequence>
<name>A0A1Y4DCF7_9BACT</name>
<dbReference type="EMBL" id="NFJD01000002">
    <property type="protein sequence ID" value="OUO56783.1"/>
    <property type="molecule type" value="Genomic_DNA"/>
</dbReference>
<dbReference type="OrthoDB" id="9851731at2"/>